<feature type="compositionally biased region" description="Basic and acidic residues" evidence="1">
    <location>
        <begin position="227"/>
        <end position="241"/>
    </location>
</feature>
<evidence type="ECO:0000313" key="3">
    <source>
        <dbReference type="EMBL" id="AUB36114.1"/>
    </source>
</evidence>
<evidence type="ECO:0000313" key="4">
    <source>
        <dbReference type="Proteomes" id="UP000232003"/>
    </source>
</evidence>
<protein>
    <recommendedName>
        <fullName evidence="2">TET-Associated Glycosyltransferase domain-containing protein</fullName>
    </recommendedName>
</protein>
<sequence>MSLKILIPSRGRANCVKTTSVVNGAILCVAESQAEAYREFNPGVEVVAHPEDLEIPGPVARKWAWMYEHFGHHVFILDDDIVSCVRLHAAKGDSYKVSPEVATELIYNADDIAAQMGCYLFGFNTQPDPRNYHGLKPFRMTGMCWASGMGLRPGSKIWWHEGFDIYDDFWIVLLNKYHHRFAFFDDRFCFRDAGDTFTGTGGAAEFRTKETGKKDFELLKKYFGDAIKPKQDSPRSKRKSEWQPTLNVDF</sequence>
<keyword evidence="4" id="KW-1185">Reference proteome</keyword>
<name>A0A2K8SKW7_9NOSO</name>
<evidence type="ECO:0000256" key="1">
    <source>
        <dbReference type="SAM" id="MobiDB-lite"/>
    </source>
</evidence>
<evidence type="ECO:0000259" key="2">
    <source>
        <dbReference type="Pfam" id="PF20691"/>
    </source>
</evidence>
<dbReference type="Proteomes" id="UP000232003">
    <property type="component" value="Chromosome"/>
</dbReference>
<reference evidence="3 4" key="1">
    <citation type="submission" date="2017-11" db="EMBL/GenBank/DDBJ databases">
        <title>Complete genome of a free-living desiccation-tolerant cyanobacterium and its photosynthetic adaptation to extreme terrestrial habitat.</title>
        <authorList>
            <person name="Shang J."/>
        </authorList>
    </citation>
    <scope>NUCLEOTIDE SEQUENCE [LARGE SCALE GENOMIC DNA]</scope>
    <source>
        <strain evidence="3 4">CCNUN1</strain>
    </source>
</reference>
<feature type="domain" description="TET-Associated Glycosyltransferase" evidence="2">
    <location>
        <begin position="4"/>
        <end position="186"/>
    </location>
</feature>
<feature type="region of interest" description="Disordered" evidence="1">
    <location>
        <begin position="227"/>
        <end position="250"/>
    </location>
</feature>
<gene>
    <name evidence="3" type="ORF">COO91_02015</name>
</gene>
<dbReference type="KEGG" id="nfl:COO91_02015"/>
<dbReference type="AlphaFoldDB" id="A0A2K8SKW7"/>
<organism evidence="3 4">
    <name type="scientific">Nostoc flagelliforme CCNUN1</name>
    <dbReference type="NCBI Taxonomy" id="2038116"/>
    <lineage>
        <taxon>Bacteria</taxon>
        <taxon>Bacillati</taxon>
        <taxon>Cyanobacteriota</taxon>
        <taxon>Cyanophyceae</taxon>
        <taxon>Nostocales</taxon>
        <taxon>Nostocaceae</taxon>
        <taxon>Nostoc</taxon>
    </lineage>
</organism>
<accession>A0A2K8SKW7</accession>
<proteinExistence type="predicted"/>
<dbReference type="RefSeq" id="WP_100898124.1">
    <property type="nucleotide sequence ID" value="NZ_CAWNNC010000001.1"/>
</dbReference>
<dbReference type="Pfam" id="PF20691">
    <property type="entry name" value="TAGT"/>
    <property type="match status" value="1"/>
</dbReference>
<dbReference type="OrthoDB" id="937934at2"/>
<dbReference type="EMBL" id="CP024785">
    <property type="protein sequence ID" value="AUB36114.1"/>
    <property type="molecule type" value="Genomic_DNA"/>
</dbReference>
<dbReference type="InterPro" id="IPR049100">
    <property type="entry name" value="TAGT"/>
</dbReference>